<dbReference type="OrthoDB" id="538336at2759"/>
<dbReference type="InterPro" id="IPR009100">
    <property type="entry name" value="AcylCoA_DH/oxidase_NM_dom_sf"/>
</dbReference>
<evidence type="ECO:0000313" key="17">
    <source>
        <dbReference type="EMBL" id="CAD5112101.1"/>
    </source>
</evidence>
<feature type="domain" description="Acyl-CoA oxidase C-terminal" evidence="14">
    <location>
        <begin position="408"/>
        <end position="582"/>
    </location>
</feature>
<protein>
    <recommendedName>
        <fullName evidence="11">Acyl-coenzyme A oxidase</fullName>
    </recommendedName>
</protein>
<dbReference type="InterPro" id="IPR006091">
    <property type="entry name" value="Acyl-CoA_Oxase/DH_mid-dom"/>
</dbReference>
<feature type="binding site" evidence="13">
    <location>
        <position position="98"/>
    </location>
    <ligand>
        <name>FAD</name>
        <dbReference type="ChEBI" id="CHEBI:57692"/>
    </ligand>
</feature>
<comment type="caution">
    <text evidence="17">The sequence shown here is derived from an EMBL/GenBank/DDBJ whole genome shotgun (WGS) entry which is preliminary data.</text>
</comment>
<evidence type="ECO:0000256" key="1">
    <source>
        <dbReference type="ARBA" id="ARBA00001974"/>
    </source>
</evidence>
<accession>A0A7I8VC37</accession>
<dbReference type="GO" id="GO:0005777">
    <property type="term" value="C:peroxisome"/>
    <property type="evidence" value="ECO:0007669"/>
    <property type="project" value="UniProtKB-SubCell"/>
</dbReference>
<evidence type="ECO:0000256" key="7">
    <source>
        <dbReference type="ARBA" id="ARBA00022832"/>
    </source>
</evidence>
<name>A0A7I8VC37_9ANNE</name>
<keyword evidence="7" id="KW-0276">Fatty acid metabolism</keyword>
<proteinExistence type="inferred from homology"/>
<comment type="cofactor">
    <cofactor evidence="1">
        <name>FAD</name>
        <dbReference type="ChEBI" id="CHEBI:57692"/>
    </cofactor>
</comment>
<keyword evidence="10" id="KW-0576">Peroxisome</keyword>
<comment type="similarity">
    <text evidence="4 11">Belongs to the acyl-CoA oxidase family.</text>
</comment>
<dbReference type="EMBL" id="CAJFCJ010000002">
    <property type="protein sequence ID" value="CAD5112101.1"/>
    <property type="molecule type" value="Genomic_DNA"/>
</dbReference>
<gene>
    <name evidence="17" type="ORF">DGYR_LOCUS1303</name>
</gene>
<dbReference type="Gene3D" id="1.20.140.10">
    <property type="entry name" value="Butyryl-CoA Dehydrogenase, subunit A, domain 3"/>
    <property type="match status" value="2"/>
</dbReference>
<feature type="domain" description="Acyl-CoA oxidase C-alpha1" evidence="16">
    <location>
        <begin position="202"/>
        <end position="366"/>
    </location>
</feature>
<keyword evidence="5 11" id="KW-0285">Flavoprotein</keyword>
<reference evidence="17 18" key="1">
    <citation type="submission" date="2020-08" db="EMBL/GenBank/DDBJ databases">
        <authorList>
            <person name="Hejnol A."/>
        </authorList>
    </citation>
    <scope>NUCLEOTIDE SEQUENCE [LARGE SCALE GENOMIC DNA]</scope>
</reference>
<dbReference type="InterPro" id="IPR055060">
    <property type="entry name" value="ACOX_C_alpha1"/>
</dbReference>
<evidence type="ECO:0000256" key="4">
    <source>
        <dbReference type="ARBA" id="ARBA00006288"/>
    </source>
</evidence>
<dbReference type="AlphaFoldDB" id="A0A7I8VC37"/>
<evidence type="ECO:0000259" key="14">
    <source>
        <dbReference type="Pfam" id="PF01756"/>
    </source>
</evidence>
<dbReference type="FunFam" id="1.20.140.10:FF:000010">
    <property type="entry name" value="Acyl-coenzyme A oxidase"/>
    <property type="match status" value="1"/>
</dbReference>
<dbReference type="SUPFAM" id="SSF56645">
    <property type="entry name" value="Acyl-CoA dehydrogenase NM domain-like"/>
    <property type="match status" value="1"/>
</dbReference>
<comment type="subcellular location">
    <subcellularLocation>
        <location evidence="2">Peroxisome</location>
    </subcellularLocation>
</comment>
<dbReference type="Proteomes" id="UP000549394">
    <property type="component" value="Unassembled WGS sequence"/>
</dbReference>
<dbReference type="GO" id="GO:0071949">
    <property type="term" value="F:FAD binding"/>
    <property type="evidence" value="ECO:0007669"/>
    <property type="project" value="InterPro"/>
</dbReference>
<evidence type="ECO:0000256" key="12">
    <source>
        <dbReference type="PIRSR" id="PIRSR000168-1"/>
    </source>
</evidence>
<comment type="pathway">
    <text evidence="3">Lipid metabolism.</text>
</comment>
<dbReference type="Pfam" id="PF22924">
    <property type="entry name" value="ACOX_C_alpha1"/>
    <property type="match status" value="1"/>
</dbReference>
<dbReference type="GO" id="GO:0055088">
    <property type="term" value="P:lipid homeostasis"/>
    <property type="evidence" value="ECO:0007669"/>
    <property type="project" value="TreeGrafter"/>
</dbReference>
<evidence type="ECO:0000256" key="9">
    <source>
        <dbReference type="ARBA" id="ARBA00023098"/>
    </source>
</evidence>
<dbReference type="InterPro" id="IPR012258">
    <property type="entry name" value="Acyl-CoA_oxidase"/>
</dbReference>
<evidence type="ECO:0000259" key="16">
    <source>
        <dbReference type="Pfam" id="PF22924"/>
    </source>
</evidence>
<dbReference type="Pfam" id="PF02770">
    <property type="entry name" value="Acyl-CoA_dh_M"/>
    <property type="match status" value="1"/>
</dbReference>
<keyword evidence="18" id="KW-1185">Reference proteome</keyword>
<evidence type="ECO:0000259" key="15">
    <source>
        <dbReference type="Pfam" id="PF02770"/>
    </source>
</evidence>
<dbReference type="InterPro" id="IPR046373">
    <property type="entry name" value="Acyl-CoA_Oxase/DH_mid-dom_sf"/>
</dbReference>
<keyword evidence="9" id="KW-0443">Lipid metabolism</keyword>
<evidence type="ECO:0000256" key="10">
    <source>
        <dbReference type="ARBA" id="ARBA00023140"/>
    </source>
</evidence>
<evidence type="ECO:0000256" key="8">
    <source>
        <dbReference type="ARBA" id="ARBA00023002"/>
    </source>
</evidence>
<dbReference type="GO" id="GO:0033540">
    <property type="term" value="P:fatty acid beta-oxidation using acyl-CoA oxidase"/>
    <property type="evidence" value="ECO:0007669"/>
    <property type="project" value="TreeGrafter"/>
</dbReference>
<keyword evidence="8" id="KW-0560">Oxidoreductase</keyword>
<evidence type="ECO:0000256" key="5">
    <source>
        <dbReference type="ARBA" id="ARBA00022630"/>
    </source>
</evidence>
<feature type="binding site" evidence="13">
    <location>
        <position position="59"/>
    </location>
    <ligand>
        <name>FAD</name>
        <dbReference type="ChEBI" id="CHEBI:57692"/>
    </ligand>
</feature>
<organism evidence="17 18">
    <name type="scientific">Dimorphilus gyrociliatus</name>
    <dbReference type="NCBI Taxonomy" id="2664684"/>
    <lineage>
        <taxon>Eukaryota</taxon>
        <taxon>Metazoa</taxon>
        <taxon>Spiralia</taxon>
        <taxon>Lophotrochozoa</taxon>
        <taxon>Annelida</taxon>
        <taxon>Polychaeta</taxon>
        <taxon>Polychaeta incertae sedis</taxon>
        <taxon>Dinophilidae</taxon>
        <taxon>Dimorphilus</taxon>
    </lineage>
</organism>
<dbReference type="Gene3D" id="2.40.110.10">
    <property type="entry name" value="Butyryl-CoA Dehydrogenase, subunit A, domain 2"/>
    <property type="match status" value="1"/>
</dbReference>
<dbReference type="InterPro" id="IPR002655">
    <property type="entry name" value="Acyl-CoA_oxidase_C"/>
</dbReference>
<dbReference type="PANTHER" id="PTHR10909">
    <property type="entry name" value="ELECTRON TRANSPORT OXIDOREDUCTASE"/>
    <property type="match status" value="1"/>
</dbReference>
<sequence>MAGHASVCTLLPVDGSMNTRYGLSVFMFGRTTRTAGSERHKEYFDDVTNFQKFGCFALTELSHGSNTKAMRTTATYDPSTEQFILNTPDIEATKIWVGNLGKTATHAVVYAQLITPDGVNHGLHSFVVKVRDERTLLAVPGVIVGDMGEKIGLNGIDNGFVAFNNVRIPRENLLNKTGDVTSEGKYVTPFKDPNKRFGASLGALSGGRVTINCISVTNLKLAICIAIRYSCTRRQFGPKEGVELPVIEYQMQQWRLIPYLAAAYVLDVFSRQFFMNFVELQIGLMAGDKSDRQDNLGKELHALSCASKAVHSWIARDAIQECREACGGHGYFKINRLGELRNDHDPNCTYEGDNNVILQQTSNYVLASYGAVKRGTILSTPLNACEPLNRFKTILTSTFRRKSDTVSLNEVIEAYEWLICYLSEQSAEKLTLESKSNDSFTARNNSQVYFCRTLAIVTFEHHLLNRVREFVNNETEDSLKPVLSQMLTLFSAWILEKHLSTLYEGGYCSGKDLATCVRKTVVDLSHNLKNEAAALVDAIAPPDFVLNSPIGSSNGEIYKNLYSAMIQTPGALERTNWWREFSNKPNVGSLRPVSKL</sequence>
<dbReference type="GO" id="GO:0016402">
    <property type="term" value="F:pristanoyl-CoA oxidase activity"/>
    <property type="evidence" value="ECO:0007669"/>
    <property type="project" value="TreeGrafter"/>
</dbReference>
<feature type="active site" description="Proton acceptor" evidence="12">
    <location>
        <position position="351"/>
    </location>
</feature>
<dbReference type="Pfam" id="PF01756">
    <property type="entry name" value="ACOX"/>
    <property type="match status" value="1"/>
</dbReference>
<evidence type="ECO:0000256" key="11">
    <source>
        <dbReference type="PIRNR" id="PIRNR000168"/>
    </source>
</evidence>
<evidence type="ECO:0000256" key="13">
    <source>
        <dbReference type="PIRSR" id="PIRSR000168-2"/>
    </source>
</evidence>
<dbReference type="GO" id="GO:0005504">
    <property type="term" value="F:fatty acid binding"/>
    <property type="evidence" value="ECO:0007669"/>
    <property type="project" value="TreeGrafter"/>
</dbReference>
<evidence type="ECO:0000256" key="6">
    <source>
        <dbReference type="ARBA" id="ARBA00022827"/>
    </source>
</evidence>
<dbReference type="PANTHER" id="PTHR10909:SF390">
    <property type="entry name" value="PEROXISOMAL ACYL-COENZYME A OXIDASE 3"/>
    <property type="match status" value="1"/>
</dbReference>
<dbReference type="InterPro" id="IPR036250">
    <property type="entry name" value="AcylCo_DH-like_C"/>
</dbReference>
<evidence type="ECO:0000313" key="18">
    <source>
        <dbReference type="Proteomes" id="UP000549394"/>
    </source>
</evidence>
<dbReference type="FunFam" id="1.20.140.10:FF:000007">
    <property type="entry name" value="Acyl-coenzyme A oxidase"/>
    <property type="match status" value="1"/>
</dbReference>
<dbReference type="PIRSF" id="PIRSF000168">
    <property type="entry name" value="Acyl-CoA_oxidase"/>
    <property type="match status" value="1"/>
</dbReference>
<evidence type="ECO:0000256" key="3">
    <source>
        <dbReference type="ARBA" id="ARBA00005189"/>
    </source>
</evidence>
<keyword evidence="6 11" id="KW-0274">FAD</keyword>
<feature type="domain" description="Acyl-CoA oxidase/dehydrogenase middle" evidence="15">
    <location>
        <begin position="55"/>
        <end position="166"/>
    </location>
</feature>
<dbReference type="FunFam" id="2.40.110.10:FF:000005">
    <property type="entry name" value="Acyl-coenzyme A oxidase"/>
    <property type="match status" value="1"/>
</dbReference>
<dbReference type="SUPFAM" id="SSF47203">
    <property type="entry name" value="Acyl-CoA dehydrogenase C-terminal domain-like"/>
    <property type="match status" value="2"/>
</dbReference>
<evidence type="ECO:0000256" key="2">
    <source>
        <dbReference type="ARBA" id="ARBA00004275"/>
    </source>
</evidence>